<feature type="transmembrane region" description="Helical" evidence="1">
    <location>
        <begin position="81"/>
        <end position="103"/>
    </location>
</feature>
<evidence type="ECO:0000256" key="1">
    <source>
        <dbReference type="SAM" id="Phobius"/>
    </source>
</evidence>
<keyword evidence="1" id="KW-0812">Transmembrane</keyword>
<keyword evidence="1" id="KW-0472">Membrane</keyword>
<feature type="transmembrane region" description="Helical" evidence="1">
    <location>
        <begin position="36"/>
        <end position="61"/>
    </location>
</feature>
<gene>
    <name evidence="2" type="ORF">BCR33DRAFT_718895</name>
</gene>
<organism evidence="2 3">
    <name type="scientific">Rhizoclosmatium globosum</name>
    <dbReference type="NCBI Taxonomy" id="329046"/>
    <lineage>
        <taxon>Eukaryota</taxon>
        <taxon>Fungi</taxon>
        <taxon>Fungi incertae sedis</taxon>
        <taxon>Chytridiomycota</taxon>
        <taxon>Chytridiomycota incertae sedis</taxon>
        <taxon>Chytridiomycetes</taxon>
        <taxon>Chytridiales</taxon>
        <taxon>Chytriomycetaceae</taxon>
        <taxon>Rhizoclosmatium</taxon>
    </lineage>
</organism>
<comment type="caution">
    <text evidence="2">The sequence shown here is derived from an EMBL/GenBank/DDBJ whole genome shotgun (WGS) entry which is preliminary data.</text>
</comment>
<keyword evidence="3" id="KW-1185">Reference proteome</keyword>
<evidence type="ECO:0000313" key="3">
    <source>
        <dbReference type="Proteomes" id="UP000193642"/>
    </source>
</evidence>
<sequence>MESATEQRPFATISKPADVFNVSRIHLTLGLLDSLVVYKTLTTVGAIVATIQLIFAVASFSKNPLSSATSLKLFLDTNRPTLWTIGFLALGYIYFRLSHLLLLNYDRNLETRGPAGISNVLESERRWFHSWGDGDPDYSDLTTELRKAEKAMELDIISQVNAQLELFSSPGSGSGKDLNLISTQRTTHNPTPKTIILRTPIASYDSLNSRLSEKEDSQSKEPIWCVADAGGTMVAKRAQLAQQRQLVQTESTSPSTLQQRLQSSLIGMSSQGIEIVDASKLRQSDLHAMGLIGLNE</sequence>
<dbReference type="Proteomes" id="UP000193642">
    <property type="component" value="Unassembled WGS sequence"/>
</dbReference>
<accession>A0A1Y2C2J0</accession>
<proteinExistence type="predicted"/>
<name>A0A1Y2C2J0_9FUNG</name>
<keyword evidence="1" id="KW-1133">Transmembrane helix</keyword>
<dbReference type="AlphaFoldDB" id="A0A1Y2C2J0"/>
<reference evidence="2 3" key="1">
    <citation type="submission" date="2016-07" db="EMBL/GenBank/DDBJ databases">
        <title>Pervasive Adenine N6-methylation of Active Genes in Fungi.</title>
        <authorList>
            <consortium name="DOE Joint Genome Institute"/>
            <person name="Mondo S.J."/>
            <person name="Dannebaum R.O."/>
            <person name="Kuo R.C."/>
            <person name="Labutti K."/>
            <person name="Haridas S."/>
            <person name="Kuo A."/>
            <person name="Salamov A."/>
            <person name="Ahrendt S.R."/>
            <person name="Lipzen A."/>
            <person name="Sullivan W."/>
            <person name="Andreopoulos W.B."/>
            <person name="Clum A."/>
            <person name="Lindquist E."/>
            <person name="Daum C."/>
            <person name="Ramamoorthy G.K."/>
            <person name="Gryganskyi A."/>
            <person name="Culley D."/>
            <person name="Magnuson J.K."/>
            <person name="James T.Y."/>
            <person name="O'Malley M.A."/>
            <person name="Stajich J.E."/>
            <person name="Spatafora J.W."/>
            <person name="Visel A."/>
            <person name="Grigoriev I.V."/>
        </authorList>
    </citation>
    <scope>NUCLEOTIDE SEQUENCE [LARGE SCALE GENOMIC DNA]</scope>
    <source>
        <strain evidence="2 3">JEL800</strain>
    </source>
</reference>
<dbReference type="EMBL" id="MCGO01000032">
    <property type="protein sequence ID" value="ORY41239.1"/>
    <property type="molecule type" value="Genomic_DNA"/>
</dbReference>
<evidence type="ECO:0000313" key="2">
    <source>
        <dbReference type="EMBL" id="ORY41239.1"/>
    </source>
</evidence>
<dbReference type="OrthoDB" id="2150028at2759"/>
<protein>
    <submittedName>
        <fullName evidence="2">Uncharacterized protein</fullName>
    </submittedName>
</protein>